<dbReference type="Gene3D" id="1.20.1740.10">
    <property type="entry name" value="Amino acid/polyamine transporter I"/>
    <property type="match status" value="1"/>
</dbReference>
<dbReference type="GO" id="GO:0034755">
    <property type="term" value="P:iron ion transmembrane transport"/>
    <property type="evidence" value="ECO:0007669"/>
    <property type="project" value="TreeGrafter"/>
</dbReference>
<reference evidence="6 7" key="1">
    <citation type="submission" date="2019-01" db="EMBL/GenBank/DDBJ databases">
        <title>Lacibacter sp. strain TTM-7.</title>
        <authorList>
            <person name="Chen W.-M."/>
        </authorList>
    </citation>
    <scope>NUCLEOTIDE SEQUENCE [LARGE SCALE GENOMIC DNA]</scope>
    <source>
        <strain evidence="6 7">TTM-7</strain>
    </source>
</reference>
<keyword evidence="7" id="KW-1185">Reference proteome</keyword>
<gene>
    <name evidence="6" type="ORF">ESA94_03990</name>
</gene>
<dbReference type="Proteomes" id="UP000290204">
    <property type="component" value="Unassembled WGS sequence"/>
</dbReference>
<dbReference type="Pfam" id="PF01566">
    <property type="entry name" value="Nramp"/>
    <property type="match status" value="1"/>
</dbReference>
<evidence type="ECO:0000313" key="7">
    <source>
        <dbReference type="Proteomes" id="UP000290204"/>
    </source>
</evidence>
<dbReference type="GO" id="GO:0015086">
    <property type="term" value="F:cadmium ion transmembrane transporter activity"/>
    <property type="evidence" value="ECO:0007669"/>
    <property type="project" value="TreeGrafter"/>
</dbReference>
<organism evidence="6 7">
    <name type="scientific">Lacibacter luteus</name>
    <dbReference type="NCBI Taxonomy" id="2508719"/>
    <lineage>
        <taxon>Bacteria</taxon>
        <taxon>Pseudomonadati</taxon>
        <taxon>Bacteroidota</taxon>
        <taxon>Chitinophagia</taxon>
        <taxon>Chitinophagales</taxon>
        <taxon>Chitinophagaceae</taxon>
        <taxon>Lacibacter</taxon>
    </lineage>
</organism>
<dbReference type="GO" id="GO:0005886">
    <property type="term" value="C:plasma membrane"/>
    <property type="evidence" value="ECO:0007669"/>
    <property type="project" value="TreeGrafter"/>
</dbReference>
<accession>A0A4Q1CQ63</accession>
<dbReference type="PANTHER" id="PTHR11706:SF2">
    <property type="entry name" value="TRANSPORTER PROTEIN"/>
    <property type="match status" value="1"/>
</dbReference>
<feature type="transmembrane region" description="Helical" evidence="5">
    <location>
        <begin position="313"/>
        <end position="337"/>
    </location>
</feature>
<dbReference type="PANTHER" id="PTHR11706">
    <property type="entry name" value="SOLUTE CARRIER PROTEIN FAMILY 11 MEMBER"/>
    <property type="match status" value="1"/>
</dbReference>
<comment type="subcellular location">
    <subcellularLocation>
        <location evidence="1">Membrane</location>
        <topology evidence="1">Multi-pass membrane protein</topology>
    </subcellularLocation>
</comment>
<comment type="caution">
    <text evidence="6">The sequence shown here is derived from an EMBL/GenBank/DDBJ whole genome shotgun (WGS) entry which is preliminary data.</text>
</comment>
<evidence type="ECO:0000313" key="6">
    <source>
        <dbReference type="EMBL" id="RXK62881.1"/>
    </source>
</evidence>
<feature type="transmembrane region" description="Helical" evidence="5">
    <location>
        <begin position="165"/>
        <end position="185"/>
    </location>
</feature>
<evidence type="ECO:0000256" key="4">
    <source>
        <dbReference type="ARBA" id="ARBA00023136"/>
    </source>
</evidence>
<feature type="transmembrane region" description="Helical" evidence="5">
    <location>
        <begin position="94"/>
        <end position="114"/>
    </location>
</feature>
<dbReference type="OrthoDB" id="141480at2"/>
<feature type="transmembrane region" description="Helical" evidence="5">
    <location>
        <begin position="205"/>
        <end position="227"/>
    </location>
</feature>
<dbReference type="InterPro" id="IPR001046">
    <property type="entry name" value="NRAMP_fam"/>
</dbReference>
<dbReference type="AlphaFoldDB" id="A0A4Q1CQ63"/>
<keyword evidence="3 5" id="KW-1133">Transmembrane helix</keyword>
<dbReference type="EMBL" id="SDHW01000001">
    <property type="protein sequence ID" value="RXK62881.1"/>
    <property type="molecule type" value="Genomic_DNA"/>
</dbReference>
<feature type="transmembrane region" description="Helical" evidence="5">
    <location>
        <begin position="290"/>
        <end position="307"/>
    </location>
</feature>
<evidence type="ECO:0000256" key="5">
    <source>
        <dbReference type="SAM" id="Phobius"/>
    </source>
</evidence>
<evidence type="ECO:0000256" key="1">
    <source>
        <dbReference type="ARBA" id="ARBA00004141"/>
    </source>
</evidence>
<keyword evidence="2 5" id="KW-0812">Transmembrane</keyword>
<feature type="transmembrane region" description="Helical" evidence="5">
    <location>
        <begin position="61"/>
        <end position="82"/>
    </location>
</feature>
<sequence length="377" mass="40524">MATSAIGPGFLTQTTVFTQQLMASMGFVILISVLIDIIAQLNIWQILTANNKRGSELANEVLPGSGHALTVLICLGGLAFNIGNISGAGLGLNILFPVSVETGSIISAVIAVVLFLSKDIAKAMDLFVKVLGFVMLGLMLYVVFFAQPSMGEVVHRTILPSTINFTSIVTLVGGTVGGYITFAGAHRLLENKTAAPAMSEVKRSAVTGIIITACMRILLFLAVLGVLQQGAQLNDANPAASVFQSALGNIGYKLFGIVLWSAAITSVVGSAFTSVSFLKTLHPFFEKQQRAVIISFILLSTCIFLVWGKPVFILVIVGTLNGFILPFSLGLMLWIMMRKQLPGYKHPQWLLWSGWLVVAVMLWMSIVTCINEIPKLF</sequence>
<feature type="transmembrane region" description="Helical" evidence="5">
    <location>
        <begin position="126"/>
        <end position="145"/>
    </location>
</feature>
<evidence type="ECO:0000256" key="3">
    <source>
        <dbReference type="ARBA" id="ARBA00022989"/>
    </source>
</evidence>
<feature type="transmembrane region" description="Helical" evidence="5">
    <location>
        <begin position="349"/>
        <end position="373"/>
    </location>
</feature>
<feature type="transmembrane region" description="Helical" evidence="5">
    <location>
        <begin position="20"/>
        <end position="41"/>
    </location>
</feature>
<evidence type="ECO:0000256" key="2">
    <source>
        <dbReference type="ARBA" id="ARBA00022692"/>
    </source>
</evidence>
<feature type="transmembrane region" description="Helical" evidence="5">
    <location>
        <begin position="257"/>
        <end position="278"/>
    </location>
</feature>
<proteinExistence type="predicted"/>
<protein>
    <submittedName>
        <fullName evidence="6">Divalent metal cation transporter</fullName>
    </submittedName>
</protein>
<name>A0A4Q1CQ63_9BACT</name>
<keyword evidence="4 5" id="KW-0472">Membrane</keyword>
<dbReference type="GO" id="GO:0005384">
    <property type="term" value="F:manganese ion transmembrane transporter activity"/>
    <property type="evidence" value="ECO:0007669"/>
    <property type="project" value="TreeGrafter"/>
</dbReference>